<dbReference type="EMBL" id="JAYLLH010000007">
    <property type="protein sequence ID" value="MEC3860994.1"/>
    <property type="molecule type" value="Genomic_DNA"/>
</dbReference>
<keyword evidence="1" id="KW-0812">Transmembrane</keyword>
<keyword evidence="1" id="KW-0472">Membrane</keyword>
<dbReference type="EC" id="3.-.-.-" evidence="3"/>
<dbReference type="InterPro" id="IPR012338">
    <property type="entry name" value="Beta-lactam/transpept-like"/>
</dbReference>
<accession>A0ABU6HGU8</accession>
<dbReference type="Gene3D" id="3.40.710.10">
    <property type="entry name" value="DD-peptidase/beta-lactamase superfamily"/>
    <property type="match status" value="1"/>
</dbReference>
<keyword evidence="4" id="KW-1185">Reference proteome</keyword>
<evidence type="ECO:0000259" key="2">
    <source>
        <dbReference type="Pfam" id="PF00144"/>
    </source>
</evidence>
<organism evidence="3 4">
    <name type="scientific">Mesobacterium hydrothermale</name>
    <dbReference type="NCBI Taxonomy" id="3111907"/>
    <lineage>
        <taxon>Bacteria</taxon>
        <taxon>Pseudomonadati</taxon>
        <taxon>Pseudomonadota</taxon>
        <taxon>Alphaproteobacteria</taxon>
        <taxon>Rhodobacterales</taxon>
        <taxon>Roseobacteraceae</taxon>
        <taxon>Mesobacterium</taxon>
    </lineage>
</organism>
<dbReference type="SUPFAM" id="SSF56601">
    <property type="entry name" value="beta-lactamase/transpeptidase-like"/>
    <property type="match status" value="1"/>
</dbReference>
<dbReference type="InterPro" id="IPR001466">
    <property type="entry name" value="Beta-lactam-related"/>
</dbReference>
<name>A0ABU6HGU8_9RHOB</name>
<evidence type="ECO:0000313" key="3">
    <source>
        <dbReference type="EMBL" id="MEC3860994.1"/>
    </source>
</evidence>
<feature type="domain" description="Beta-lactamase-related" evidence="2">
    <location>
        <begin position="93"/>
        <end position="364"/>
    </location>
</feature>
<sequence length="387" mass="42633">MRQVLKWTVRVLSVLVLIAVGLGVWKRDELIRLNAVNTLFAEDKIVHNFSHMGELFQSVPVPRGDGPISELPRSIEIAMPPGFDAWLDRRSVTSLVVLKDGNIVYEDYYKGTAAGDKRISWSMAKSYLSALFGVIVAEGHVDDLNDPVVKYAPELKGGAYDGARVIDVLQMSSGVTFDEDYLDFWSDINKMGRVLALGGSMDSFAAGLDQTFQAPGTGFKYVSIDTHVLGMVVRGATGRSIPDLLSEKIIQPMGLEAEPYYITDGYGVAFVLGGLNLTTRDYARMGQMFLQKGRFNGQQIVPEVWALESTLPSAKTAPGELHYGYQWWMAADPRPGEFLARGVYGQFVYVDRASGTVVATNGADRQFRDQGAFQDALDMFRLIAATQ</sequence>
<comment type="caution">
    <text evidence="3">The sequence shown here is derived from an EMBL/GenBank/DDBJ whole genome shotgun (WGS) entry which is preliminary data.</text>
</comment>
<gene>
    <name evidence="3" type="ORF">VK792_06830</name>
</gene>
<evidence type="ECO:0000256" key="1">
    <source>
        <dbReference type="SAM" id="Phobius"/>
    </source>
</evidence>
<dbReference type="RefSeq" id="WP_326296648.1">
    <property type="nucleotide sequence ID" value="NZ_JAYLLH010000007.1"/>
</dbReference>
<proteinExistence type="predicted"/>
<dbReference type="PANTHER" id="PTHR43283:SF14">
    <property type="entry name" value="BLL8153 PROTEIN"/>
    <property type="match status" value="1"/>
</dbReference>
<feature type="transmembrane region" description="Helical" evidence="1">
    <location>
        <begin position="7"/>
        <end position="25"/>
    </location>
</feature>
<dbReference type="Pfam" id="PF00144">
    <property type="entry name" value="Beta-lactamase"/>
    <property type="match status" value="1"/>
</dbReference>
<dbReference type="PANTHER" id="PTHR43283">
    <property type="entry name" value="BETA-LACTAMASE-RELATED"/>
    <property type="match status" value="1"/>
</dbReference>
<dbReference type="GO" id="GO:0016787">
    <property type="term" value="F:hydrolase activity"/>
    <property type="evidence" value="ECO:0007669"/>
    <property type="project" value="UniProtKB-KW"/>
</dbReference>
<dbReference type="Proteomes" id="UP001348149">
    <property type="component" value="Unassembled WGS sequence"/>
</dbReference>
<evidence type="ECO:0000313" key="4">
    <source>
        <dbReference type="Proteomes" id="UP001348149"/>
    </source>
</evidence>
<keyword evidence="3" id="KW-0378">Hydrolase</keyword>
<protein>
    <submittedName>
        <fullName evidence="3">Serine hydrolase</fullName>
        <ecNumber evidence="3">3.-.-.-</ecNumber>
    </submittedName>
</protein>
<keyword evidence="1" id="KW-1133">Transmembrane helix</keyword>
<dbReference type="InterPro" id="IPR050789">
    <property type="entry name" value="Diverse_Enzym_Activities"/>
</dbReference>
<reference evidence="3 4" key="1">
    <citation type="submission" date="2024-01" db="EMBL/GenBank/DDBJ databases">
        <title>Mesobacterium rodlantinim sp. nov., isolated from shallow sea hydrothermal systems off Kueishantao Island.</title>
        <authorList>
            <person name="Su Z."/>
            <person name="Tang K."/>
        </authorList>
    </citation>
    <scope>NUCLEOTIDE SEQUENCE [LARGE SCALE GENOMIC DNA]</scope>
    <source>
        <strain evidence="3 4">TK19101</strain>
    </source>
</reference>